<accession>A0ABX8E380</accession>
<keyword evidence="7" id="KW-0732">Signal</keyword>
<dbReference type="RefSeq" id="WP_213501933.1">
    <property type="nucleotide sequence ID" value="NZ_CP054856.1"/>
</dbReference>
<reference evidence="9 10" key="1">
    <citation type="journal article" date="2021" name="Int. J. Syst. Evol. Microbiol.">
        <title>Novosphingobium decolorationis sp. nov., an aniline blue-decolourizing bacterium isolated from East Pacific sediment.</title>
        <authorList>
            <person name="Chen X."/>
            <person name="Dong B."/>
            <person name="Chen T."/>
            <person name="Ren N."/>
            <person name="Wang J."/>
            <person name="Xu Y."/>
            <person name="Yang J."/>
            <person name="Zhu S."/>
            <person name="Chen J."/>
        </authorList>
    </citation>
    <scope>NUCLEOTIDE SEQUENCE [LARGE SCALE GENOMIC DNA]</scope>
    <source>
        <strain evidence="9 10">502str22</strain>
    </source>
</reference>
<name>A0ABX8E380_9SPHN</name>
<dbReference type="InterPro" id="IPR036909">
    <property type="entry name" value="Cyt_c-like_dom_sf"/>
</dbReference>
<evidence type="ECO:0000256" key="4">
    <source>
        <dbReference type="ARBA" id="ARBA00022982"/>
    </source>
</evidence>
<evidence type="ECO:0000256" key="7">
    <source>
        <dbReference type="SAM" id="SignalP"/>
    </source>
</evidence>
<evidence type="ECO:0000256" key="5">
    <source>
        <dbReference type="ARBA" id="ARBA00023004"/>
    </source>
</evidence>
<dbReference type="Proteomes" id="UP000677126">
    <property type="component" value="Chromosome"/>
</dbReference>
<evidence type="ECO:0000313" key="10">
    <source>
        <dbReference type="Proteomes" id="UP000677126"/>
    </source>
</evidence>
<evidence type="ECO:0000256" key="6">
    <source>
        <dbReference type="PROSITE-ProRule" id="PRU00433"/>
    </source>
</evidence>
<sequence length="128" mass="13573">MRKIVSLSTLSMVAAATAMLAPSVASADAARGKQLFMRCMACHTVNKGGANKVGPNLAGVVGRKAGSVKNFKYSAAMQKANLTWDEKTLDKWLTRPATVVPGTSMVFAGLPKPEDRKSLIEYMKAAGK</sequence>
<organism evidence="9 10">
    <name type="scientific">Novosphingobium decolorationis</name>
    <dbReference type="NCBI Taxonomy" id="2698673"/>
    <lineage>
        <taxon>Bacteria</taxon>
        <taxon>Pseudomonadati</taxon>
        <taxon>Pseudomonadota</taxon>
        <taxon>Alphaproteobacteria</taxon>
        <taxon>Sphingomonadales</taxon>
        <taxon>Sphingomonadaceae</taxon>
        <taxon>Novosphingobium</taxon>
    </lineage>
</organism>
<dbReference type="InterPro" id="IPR002327">
    <property type="entry name" value="Cyt_c_1A/1B"/>
</dbReference>
<proteinExistence type="predicted"/>
<dbReference type="SUPFAM" id="SSF46626">
    <property type="entry name" value="Cytochrome c"/>
    <property type="match status" value="1"/>
</dbReference>
<evidence type="ECO:0000256" key="1">
    <source>
        <dbReference type="ARBA" id="ARBA00022448"/>
    </source>
</evidence>
<keyword evidence="2 6" id="KW-0349">Heme</keyword>
<keyword evidence="4" id="KW-0249">Electron transport</keyword>
<evidence type="ECO:0000256" key="3">
    <source>
        <dbReference type="ARBA" id="ARBA00022723"/>
    </source>
</evidence>
<feature type="domain" description="Cytochrome c" evidence="8">
    <location>
        <begin position="27"/>
        <end position="127"/>
    </location>
</feature>
<evidence type="ECO:0000313" key="9">
    <source>
        <dbReference type="EMBL" id="QVM82661.1"/>
    </source>
</evidence>
<keyword evidence="5 6" id="KW-0408">Iron</keyword>
<keyword evidence="10" id="KW-1185">Reference proteome</keyword>
<keyword evidence="3 6" id="KW-0479">Metal-binding</keyword>
<dbReference type="Gene3D" id="1.10.760.10">
    <property type="entry name" value="Cytochrome c-like domain"/>
    <property type="match status" value="1"/>
</dbReference>
<dbReference type="Pfam" id="PF00034">
    <property type="entry name" value="Cytochrom_C"/>
    <property type="match status" value="1"/>
</dbReference>
<dbReference type="PANTHER" id="PTHR11961">
    <property type="entry name" value="CYTOCHROME C"/>
    <property type="match status" value="1"/>
</dbReference>
<keyword evidence="1" id="KW-0813">Transport</keyword>
<dbReference type="PRINTS" id="PR00604">
    <property type="entry name" value="CYTCHRMECIAB"/>
</dbReference>
<gene>
    <name evidence="9" type="ORF">HT578_02160</name>
</gene>
<dbReference type="EMBL" id="CP054856">
    <property type="protein sequence ID" value="QVM82661.1"/>
    <property type="molecule type" value="Genomic_DNA"/>
</dbReference>
<evidence type="ECO:0000259" key="8">
    <source>
        <dbReference type="PROSITE" id="PS51007"/>
    </source>
</evidence>
<dbReference type="InterPro" id="IPR009056">
    <property type="entry name" value="Cyt_c-like_dom"/>
</dbReference>
<feature type="signal peptide" evidence="7">
    <location>
        <begin position="1"/>
        <end position="27"/>
    </location>
</feature>
<protein>
    <submittedName>
        <fullName evidence="9">Cytochrome c family protein</fullName>
    </submittedName>
</protein>
<feature type="chain" id="PRO_5047467310" evidence="7">
    <location>
        <begin position="28"/>
        <end position="128"/>
    </location>
</feature>
<evidence type="ECO:0000256" key="2">
    <source>
        <dbReference type="ARBA" id="ARBA00022617"/>
    </source>
</evidence>
<dbReference type="PROSITE" id="PS51007">
    <property type="entry name" value="CYTC"/>
    <property type="match status" value="1"/>
</dbReference>